<reference evidence="15 16" key="1">
    <citation type="submission" date="2024-06" db="EMBL/GenBank/DDBJ databases">
        <title>Genomic Encyclopedia of Type Strains, Phase IV (KMG-IV): sequencing the most valuable type-strain genomes for metagenomic binning, comparative biology and taxonomic classification.</title>
        <authorList>
            <person name="Goeker M."/>
        </authorList>
    </citation>
    <scope>NUCLEOTIDE SEQUENCE [LARGE SCALE GENOMIC DNA]</scope>
    <source>
        <strain evidence="15 16">DSM 29288</strain>
    </source>
</reference>
<evidence type="ECO:0000256" key="12">
    <source>
        <dbReference type="ARBA" id="ARBA00023136"/>
    </source>
</evidence>
<evidence type="ECO:0000256" key="2">
    <source>
        <dbReference type="ARBA" id="ARBA00005073"/>
    </source>
</evidence>
<comment type="function">
    <text evidence="14">Catalyzes the oxidation of protoporphyrinogen IX to protoporphyrin IX.</text>
</comment>
<feature type="transmembrane region" description="Helical" evidence="14">
    <location>
        <begin position="159"/>
        <end position="177"/>
    </location>
</feature>
<evidence type="ECO:0000256" key="8">
    <source>
        <dbReference type="ARBA" id="ARBA00022723"/>
    </source>
</evidence>
<proteinExistence type="inferred from homology"/>
<protein>
    <recommendedName>
        <fullName evidence="4 14">Protoporphyrinogen IX oxidase</fullName>
        <shortName evidence="14">PPO</shortName>
        <ecNumber evidence="14">1.3.99.-</ecNumber>
    </recommendedName>
</protein>
<evidence type="ECO:0000256" key="5">
    <source>
        <dbReference type="ARBA" id="ARBA00022475"/>
    </source>
</evidence>
<evidence type="ECO:0000256" key="9">
    <source>
        <dbReference type="ARBA" id="ARBA00022989"/>
    </source>
</evidence>
<evidence type="ECO:0000256" key="7">
    <source>
        <dbReference type="ARBA" id="ARBA00022692"/>
    </source>
</evidence>
<name>A0ABV2MFF2_9HYPH</name>
<keyword evidence="12 14" id="KW-0472">Membrane</keyword>
<feature type="transmembrane region" description="Helical" evidence="14">
    <location>
        <begin position="43"/>
        <end position="63"/>
    </location>
</feature>
<sequence>MTMEKQTDRTPGAYARRRAHFALAFFALMAVGLFAWNPDNLYLWIKALHIIAVISWMAGLFYMPRLFIYHTDAEPGSVQSETFKVMELRLLRIIMTPAMMLTWIFGLYLAWSVYGFQGGWLHAKIGLVVLLTGVHVFFSRAVKAFERDENRRSARYWRFMNEAPTLLMILIVILVVVKPF</sequence>
<dbReference type="InterPro" id="IPR005265">
    <property type="entry name" value="HemJ-like"/>
</dbReference>
<evidence type="ECO:0000313" key="16">
    <source>
        <dbReference type="Proteomes" id="UP001549077"/>
    </source>
</evidence>
<keyword evidence="11 14" id="KW-0408">Iron</keyword>
<keyword evidence="16" id="KW-1185">Reference proteome</keyword>
<dbReference type="NCBIfam" id="TIGR00701">
    <property type="entry name" value="protoporphyrinogen oxidase HemJ"/>
    <property type="match status" value="1"/>
</dbReference>
<evidence type="ECO:0000313" key="15">
    <source>
        <dbReference type="EMBL" id="MET3755193.1"/>
    </source>
</evidence>
<accession>A0ABV2MFF2</accession>
<evidence type="ECO:0000256" key="11">
    <source>
        <dbReference type="ARBA" id="ARBA00023004"/>
    </source>
</evidence>
<dbReference type="PANTHER" id="PTHR40255">
    <property type="entry name" value="UPF0093 MEMBRANE PROTEIN SLR1790"/>
    <property type="match status" value="1"/>
</dbReference>
<keyword evidence="10 14" id="KW-0560">Oxidoreductase</keyword>
<feature type="binding site" description="axial binding residue" evidence="14">
    <location>
        <position position="49"/>
    </location>
    <ligand>
        <name>heme</name>
        <dbReference type="ChEBI" id="CHEBI:30413"/>
    </ligand>
    <ligandPart>
        <name>Fe</name>
        <dbReference type="ChEBI" id="CHEBI:18248"/>
    </ligandPart>
</feature>
<keyword evidence="8 14" id="KW-0479">Metal-binding</keyword>
<keyword evidence="9 14" id="KW-1133">Transmembrane helix</keyword>
<evidence type="ECO:0000256" key="1">
    <source>
        <dbReference type="ARBA" id="ARBA00004651"/>
    </source>
</evidence>
<organism evidence="15 16">
    <name type="scientific">Rhizobium binae</name>
    <dbReference type="NCBI Taxonomy" id="1138190"/>
    <lineage>
        <taxon>Bacteria</taxon>
        <taxon>Pseudomonadati</taxon>
        <taxon>Pseudomonadota</taxon>
        <taxon>Alphaproteobacteria</taxon>
        <taxon>Hyphomicrobiales</taxon>
        <taxon>Rhizobiaceae</taxon>
        <taxon>Rhizobium/Agrobacterium group</taxon>
        <taxon>Rhizobium</taxon>
    </lineage>
</organism>
<comment type="subunit">
    <text evidence="14">Homodimer.</text>
</comment>
<evidence type="ECO:0000256" key="13">
    <source>
        <dbReference type="ARBA" id="ARBA00048390"/>
    </source>
</evidence>
<evidence type="ECO:0000256" key="3">
    <source>
        <dbReference type="ARBA" id="ARBA00006501"/>
    </source>
</evidence>
<gene>
    <name evidence="15" type="ORF">ABID08_002561</name>
</gene>
<comment type="catalytic activity">
    <reaction evidence="13 14">
        <text>protoporphyrinogen IX + 3 A = protoporphyrin IX + 3 AH2</text>
        <dbReference type="Rhea" id="RHEA:62000"/>
        <dbReference type="ChEBI" id="CHEBI:13193"/>
        <dbReference type="ChEBI" id="CHEBI:17499"/>
        <dbReference type="ChEBI" id="CHEBI:57306"/>
        <dbReference type="ChEBI" id="CHEBI:57307"/>
    </reaction>
</comment>
<evidence type="ECO:0000256" key="10">
    <source>
        <dbReference type="ARBA" id="ARBA00023002"/>
    </source>
</evidence>
<comment type="similarity">
    <text evidence="3 14">Belongs to the HemJ family.</text>
</comment>
<dbReference type="HAMAP" id="MF_02239">
    <property type="entry name" value="HemJ"/>
    <property type="match status" value="1"/>
</dbReference>
<comment type="pathway">
    <text evidence="2 14">Porphyrin-containing compound metabolism; protoporphyrin-IX biosynthesis; protoporphyrin-IX from protoporphyrinogen-IX: step 1/1.</text>
</comment>
<comment type="caution">
    <text evidence="15">The sequence shown here is derived from an EMBL/GenBank/DDBJ whole genome shotgun (WGS) entry which is preliminary data.</text>
</comment>
<dbReference type="Proteomes" id="UP001549077">
    <property type="component" value="Unassembled WGS sequence"/>
</dbReference>
<feature type="transmembrane region" description="Helical" evidence="14">
    <location>
        <begin position="120"/>
        <end position="138"/>
    </location>
</feature>
<feature type="transmembrane region" description="Helical" evidence="14">
    <location>
        <begin position="21"/>
        <end position="37"/>
    </location>
</feature>
<keyword evidence="6 14" id="KW-0349">Heme</keyword>
<comment type="subcellular location">
    <subcellularLocation>
        <location evidence="1 14">Cell membrane</location>
        <topology evidence="1 14">Multi-pass membrane protein</topology>
    </subcellularLocation>
</comment>
<evidence type="ECO:0000256" key="6">
    <source>
        <dbReference type="ARBA" id="ARBA00022617"/>
    </source>
</evidence>
<evidence type="ECO:0000256" key="4">
    <source>
        <dbReference type="ARBA" id="ARBA00017504"/>
    </source>
</evidence>
<evidence type="ECO:0000256" key="14">
    <source>
        <dbReference type="HAMAP-Rule" id="MF_02239"/>
    </source>
</evidence>
<dbReference type="EMBL" id="JBEPMY010000005">
    <property type="protein sequence ID" value="MET3755193.1"/>
    <property type="molecule type" value="Genomic_DNA"/>
</dbReference>
<dbReference type="Pfam" id="PF03653">
    <property type="entry name" value="UPF0093"/>
    <property type="match status" value="1"/>
</dbReference>
<feature type="transmembrane region" description="Helical" evidence="14">
    <location>
        <begin position="90"/>
        <end position="114"/>
    </location>
</feature>
<keyword evidence="7 14" id="KW-0812">Transmembrane</keyword>
<keyword evidence="5 14" id="KW-1003">Cell membrane</keyword>
<dbReference type="EC" id="1.3.99.-" evidence="14"/>
<feature type="binding site" description="axial binding residue" evidence="14">
    <location>
        <position position="124"/>
    </location>
    <ligand>
        <name>heme</name>
        <dbReference type="ChEBI" id="CHEBI:30413"/>
    </ligand>
    <ligandPart>
        <name>Fe</name>
        <dbReference type="ChEBI" id="CHEBI:18248"/>
    </ligandPart>
</feature>
<comment type="cofactor">
    <cofactor evidence="14">
        <name>heme b</name>
        <dbReference type="ChEBI" id="CHEBI:60344"/>
    </cofactor>
    <text evidence="14">Binds 1 heme b (iron(II)-protoporphyrin IX) group per subunit.</text>
</comment>
<dbReference type="PANTHER" id="PTHR40255:SF1">
    <property type="entry name" value="PROTOPORPHYRINOGEN IX OXIDASE"/>
    <property type="match status" value="1"/>
</dbReference>